<dbReference type="InterPro" id="IPR013154">
    <property type="entry name" value="ADH-like_N"/>
</dbReference>
<dbReference type="AlphaFoldDB" id="A0A9P8UL64"/>
<evidence type="ECO:0000313" key="10">
    <source>
        <dbReference type="Proteomes" id="UP000758603"/>
    </source>
</evidence>
<comment type="cofactor">
    <cofactor evidence="1 7">
        <name>Zn(2+)</name>
        <dbReference type="ChEBI" id="CHEBI:29105"/>
    </cofactor>
</comment>
<dbReference type="GO" id="GO:0008270">
    <property type="term" value="F:zinc ion binding"/>
    <property type="evidence" value="ECO:0007669"/>
    <property type="project" value="InterPro"/>
</dbReference>
<evidence type="ECO:0000256" key="4">
    <source>
        <dbReference type="ARBA" id="ARBA00022833"/>
    </source>
</evidence>
<sequence>MLYIIPEVQTAAVIINPGPSGRMIIRNDVLVGKPGANEVLVKLSYSGICGSEIRAVLGYGAYQDVVGHEGVGTVVQTGENADASLLGARVGVKWLYSACGDCFLCRRGDAHACPKQENTGRTKPGTLQQYVIADARYLTGIPDEIADEIAAPLLCAGITMAGALSKVHPEVGDRDWLVVLGAGGGLGHLGVQMASRLYNLRVIAVDAGREKRTLGLSCGAEHFIDYLEEDVETRVKELTGGEGAHGVLVVPGTREAFEVAPRLVRNMGVIVCVGLPPLDVQFPISATACVARGLVIKGSSVGTERQMEEVFNDGNLRGVEPKIEVFEFSQIPQIIEKLKVDGITGRAIVKIPS</sequence>
<dbReference type="GO" id="GO:0004022">
    <property type="term" value="F:alcohol dehydrogenase (NAD+) activity"/>
    <property type="evidence" value="ECO:0007669"/>
    <property type="project" value="TreeGrafter"/>
</dbReference>
<evidence type="ECO:0000256" key="7">
    <source>
        <dbReference type="RuleBase" id="RU361277"/>
    </source>
</evidence>
<dbReference type="GO" id="GO:0005737">
    <property type="term" value="C:cytoplasm"/>
    <property type="evidence" value="ECO:0007669"/>
    <property type="project" value="TreeGrafter"/>
</dbReference>
<dbReference type="PANTHER" id="PTHR42940:SF2">
    <property type="entry name" value="DEHYDROGENASE FAMILY OXIDOREDUCTASE, PUTATIVE (JCVI)-RELATED"/>
    <property type="match status" value="1"/>
</dbReference>
<dbReference type="InterPro" id="IPR011032">
    <property type="entry name" value="GroES-like_sf"/>
</dbReference>
<gene>
    <name evidence="9" type="ORF">BKA67DRAFT_564426</name>
</gene>
<dbReference type="GeneID" id="70131634"/>
<keyword evidence="4 7" id="KW-0862">Zinc</keyword>
<evidence type="ECO:0000256" key="5">
    <source>
        <dbReference type="ARBA" id="ARBA00023002"/>
    </source>
</evidence>
<dbReference type="PROSITE" id="PS00059">
    <property type="entry name" value="ADH_ZINC"/>
    <property type="match status" value="1"/>
</dbReference>
<accession>A0A9P8UL64</accession>
<dbReference type="SMART" id="SM00829">
    <property type="entry name" value="PKS_ER"/>
    <property type="match status" value="1"/>
</dbReference>
<feature type="domain" description="Enoyl reductase (ER)" evidence="8">
    <location>
        <begin position="18"/>
        <end position="349"/>
    </location>
</feature>
<dbReference type="Pfam" id="PF00107">
    <property type="entry name" value="ADH_zinc_N"/>
    <property type="match status" value="1"/>
</dbReference>
<proteinExistence type="inferred from homology"/>
<dbReference type="SUPFAM" id="SSF50129">
    <property type="entry name" value="GroES-like"/>
    <property type="match status" value="1"/>
</dbReference>
<comment type="similarity">
    <text evidence="2 7">Belongs to the zinc-containing alcohol dehydrogenase family.</text>
</comment>
<evidence type="ECO:0000256" key="1">
    <source>
        <dbReference type="ARBA" id="ARBA00001947"/>
    </source>
</evidence>
<dbReference type="RefSeq" id="XP_045958478.1">
    <property type="nucleotide sequence ID" value="XM_046102742.1"/>
</dbReference>
<comment type="caution">
    <text evidence="9">The sequence shown here is derived from an EMBL/GenBank/DDBJ whole genome shotgun (WGS) entry which is preliminary data.</text>
</comment>
<keyword evidence="3 7" id="KW-0479">Metal-binding</keyword>
<dbReference type="PANTHER" id="PTHR42940">
    <property type="entry name" value="ALCOHOL DEHYDROGENASE 1-RELATED"/>
    <property type="match status" value="1"/>
</dbReference>
<protein>
    <submittedName>
        <fullName evidence="9">Chaperonin 10-like protein</fullName>
    </submittedName>
</protein>
<dbReference type="Proteomes" id="UP000758603">
    <property type="component" value="Unassembled WGS sequence"/>
</dbReference>
<evidence type="ECO:0000256" key="3">
    <source>
        <dbReference type="ARBA" id="ARBA00022723"/>
    </source>
</evidence>
<evidence type="ECO:0000259" key="8">
    <source>
        <dbReference type="SMART" id="SM00829"/>
    </source>
</evidence>
<dbReference type="Pfam" id="PF08240">
    <property type="entry name" value="ADH_N"/>
    <property type="match status" value="1"/>
</dbReference>
<evidence type="ECO:0000256" key="2">
    <source>
        <dbReference type="ARBA" id="ARBA00008072"/>
    </source>
</evidence>
<keyword evidence="6" id="KW-0520">NAD</keyword>
<organism evidence="9 10">
    <name type="scientific">Truncatella angustata</name>
    <dbReference type="NCBI Taxonomy" id="152316"/>
    <lineage>
        <taxon>Eukaryota</taxon>
        <taxon>Fungi</taxon>
        <taxon>Dikarya</taxon>
        <taxon>Ascomycota</taxon>
        <taxon>Pezizomycotina</taxon>
        <taxon>Sordariomycetes</taxon>
        <taxon>Xylariomycetidae</taxon>
        <taxon>Amphisphaeriales</taxon>
        <taxon>Sporocadaceae</taxon>
        <taxon>Truncatella</taxon>
    </lineage>
</organism>
<dbReference type="FunFam" id="3.40.50.720:FF:000039">
    <property type="entry name" value="Alcohol dehydrogenase AdhP"/>
    <property type="match status" value="1"/>
</dbReference>
<dbReference type="Gene3D" id="3.40.50.720">
    <property type="entry name" value="NAD(P)-binding Rossmann-like Domain"/>
    <property type="match status" value="1"/>
</dbReference>
<dbReference type="InterPro" id="IPR013149">
    <property type="entry name" value="ADH-like_C"/>
</dbReference>
<keyword evidence="5" id="KW-0560">Oxidoreductase</keyword>
<name>A0A9P8UL64_9PEZI</name>
<evidence type="ECO:0000256" key="6">
    <source>
        <dbReference type="ARBA" id="ARBA00023027"/>
    </source>
</evidence>
<dbReference type="Gene3D" id="3.90.180.10">
    <property type="entry name" value="Medium-chain alcohol dehydrogenases, catalytic domain"/>
    <property type="match status" value="1"/>
</dbReference>
<dbReference type="CDD" id="cd08297">
    <property type="entry name" value="CAD3"/>
    <property type="match status" value="1"/>
</dbReference>
<dbReference type="EMBL" id="JAGPXC010000004">
    <property type="protein sequence ID" value="KAH6654208.1"/>
    <property type="molecule type" value="Genomic_DNA"/>
</dbReference>
<reference evidence="9" key="1">
    <citation type="journal article" date="2021" name="Nat. Commun.">
        <title>Genetic determinants of endophytism in the Arabidopsis root mycobiome.</title>
        <authorList>
            <person name="Mesny F."/>
            <person name="Miyauchi S."/>
            <person name="Thiergart T."/>
            <person name="Pickel B."/>
            <person name="Atanasova L."/>
            <person name="Karlsson M."/>
            <person name="Huettel B."/>
            <person name="Barry K.W."/>
            <person name="Haridas S."/>
            <person name="Chen C."/>
            <person name="Bauer D."/>
            <person name="Andreopoulos W."/>
            <person name="Pangilinan J."/>
            <person name="LaButti K."/>
            <person name="Riley R."/>
            <person name="Lipzen A."/>
            <person name="Clum A."/>
            <person name="Drula E."/>
            <person name="Henrissat B."/>
            <person name="Kohler A."/>
            <person name="Grigoriev I.V."/>
            <person name="Martin F.M."/>
            <person name="Hacquard S."/>
        </authorList>
    </citation>
    <scope>NUCLEOTIDE SEQUENCE</scope>
    <source>
        <strain evidence="9">MPI-SDFR-AT-0073</strain>
    </source>
</reference>
<dbReference type="SUPFAM" id="SSF51735">
    <property type="entry name" value="NAD(P)-binding Rossmann-fold domains"/>
    <property type="match status" value="1"/>
</dbReference>
<evidence type="ECO:0000313" key="9">
    <source>
        <dbReference type="EMBL" id="KAH6654208.1"/>
    </source>
</evidence>
<dbReference type="InterPro" id="IPR002328">
    <property type="entry name" value="ADH_Zn_CS"/>
</dbReference>
<keyword evidence="10" id="KW-1185">Reference proteome</keyword>
<dbReference type="InterPro" id="IPR036291">
    <property type="entry name" value="NAD(P)-bd_dom_sf"/>
</dbReference>
<dbReference type="OrthoDB" id="1879366at2759"/>
<dbReference type="InterPro" id="IPR020843">
    <property type="entry name" value="ER"/>
</dbReference>